<feature type="region of interest" description="Disordered" evidence="1">
    <location>
        <begin position="122"/>
        <end position="142"/>
    </location>
</feature>
<sequence length="142" mass="14809">MTNDAVSSSAEDVADNRASKIGRPLANNIGRDDVPNLVSDLASLLTQPIGGDSVSALPQDRHLRRLAALMAIRAAADDLATAAAFDAAKHGAMYPAIGEAAGITRQAARVRWPGLADLARKAQIRANNPDPGATKATPEEEF</sequence>
<reference evidence="2 3" key="1">
    <citation type="submission" date="2021-01" db="EMBL/GenBank/DDBJ databases">
        <title>Whole genome shotgun sequence of Verrucosispora qiuiae NBRC 106684.</title>
        <authorList>
            <person name="Komaki H."/>
            <person name="Tamura T."/>
        </authorList>
    </citation>
    <scope>NUCLEOTIDE SEQUENCE [LARGE SCALE GENOMIC DNA]</scope>
    <source>
        <strain evidence="2 3">NBRC 106684</strain>
    </source>
</reference>
<feature type="compositionally biased region" description="Polar residues" evidence="1">
    <location>
        <begin position="1"/>
        <end position="10"/>
    </location>
</feature>
<name>A0ABQ4JDV0_9ACTN</name>
<protein>
    <submittedName>
        <fullName evidence="2">Uncharacterized protein</fullName>
    </submittedName>
</protein>
<dbReference type="RefSeq" id="WP_204035792.1">
    <property type="nucleotide sequence ID" value="NZ_BOPC01000045.1"/>
</dbReference>
<organism evidence="2 3">
    <name type="scientific">Micromonospora qiuiae</name>
    <dbReference type="NCBI Taxonomy" id="502268"/>
    <lineage>
        <taxon>Bacteria</taxon>
        <taxon>Bacillati</taxon>
        <taxon>Actinomycetota</taxon>
        <taxon>Actinomycetes</taxon>
        <taxon>Micromonosporales</taxon>
        <taxon>Micromonosporaceae</taxon>
        <taxon>Micromonospora</taxon>
    </lineage>
</organism>
<evidence type="ECO:0000313" key="2">
    <source>
        <dbReference type="EMBL" id="GIJ28262.1"/>
    </source>
</evidence>
<proteinExistence type="predicted"/>
<keyword evidence="3" id="KW-1185">Reference proteome</keyword>
<evidence type="ECO:0000313" key="3">
    <source>
        <dbReference type="Proteomes" id="UP000653076"/>
    </source>
</evidence>
<evidence type="ECO:0000256" key="1">
    <source>
        <dbReference type="SAM" id="MobiDB-lite"/>
    </source>
</evidence>
<gene>
    <name evidence="2" type="ORF">Vqi01_34240</name>
</gene>
<dbReference type="Proteomes" id="UP000653076">
    <property type="component" value="Unassembled WGS sequence"/>
</dbReference>
<comment type="caution">
    <text evidence="2">The sequence shown here is derived from an EMBL/GenBank/DDBJ whole genome shotgun (WGS) entry which is preliminary data.</text>
</comment>
<dbReference type="EMBL" id="BOPC01000045">
    <property type="protein sequence ID" value="GIJ28262.1"/>
    <property type="molecule type" value="Genomic_DNA"/>
</dbReference>
<feature type="region of interest" description="Disordered" evidence="1">
    <location>
        <begin position="1"/>
        <end position="30"/>
    </location>
</feature>
<accession>A0ABQ4JDV0</accession>